<evidence type="ECO:0000313" key="3">
    <source>
        <dbReference type="Proteomes" id="UP000799436"/>
    </source>
</evidence>
<gene>
    <name evidence="2" type="ORF">EJ03DRAFT_41456</name>
</gene>
<feature type="signal peptide" evidence="1">
    <location>
        <begin position="1"/>
        <end position="19"/>
    </location>
</feature>
<keyword evidence="3" id="KW-1185">Reference proteome</keyword>
<accession>A0A6G1KVN4</accession>
<reference evidence="2" key="1">
    <citation type="journal article" date="2020" name="Stud. Mycol.">
        <title>101 Dothideomycetes genomes: a test case for predicting lifestyles and emergence of pathogens.</title>
        <authorList>
            <person name="Haridas S."/>
            <person name="Albert R."/>
            <person name="Binder M."/>
            <person name="Bloem J."/>
            <person name="Labutti K."/>
            <person name="Salamov A."/>
            <person name="Andreopoulos B."/>
            <person name="Baker S."/>
            <person name="Barry K."/>
            <person name="Bills G."/>
            <person name="Bluhm B."/>
            <person name="Cannon C."/>
            <person name="Castanera R."/>
            <person name="Culley D."/>
            <person name="Daum C."/>
            <person name="Ezra D."/>
            <person name="Gonzalez J."/>
            <person name="Henrissat B."/>
            <person name="Kuo A."/>
            <person name="Liang C."/>
            <person name="Lipzen A."/>
            <person name="Lutzoni F."/>
            <person name="Magnuson J."/>
            <person name="Mondo S."/>
            <person name="Nolan M."/>
            <person name="Ohm R."/>
            <person name="Pangilinan J."/>
            <person name="Park H.-J."/>
            <person name="Ramirez L."/>
            <person name="Alfaro M."/>
            <person name="Sun H."/>
            <person name="Tritt A."/>
            <person name="Yoshinaga Y."/>
            <person name="Zwiers L.-H."/>
            <person name="Turgeon B."/>
            <person name="Goodwin S."/>
            <person name="Spatafora J."/>
            <person name="Crous P."/>
            <person name="Grigoriev I."/>
        </authorList>
    </citation>
    <scope>NUCLEOTIDE SEQUENCE</scope>
    <source>
        <strain evidence="2">CBS 116005</strain>
    </source>
</reference>
<proteinExistence type="predicted"/>
<evidence type="ECO:0008006" key="4">
    <source>
        <dbReference type="Google" id="ProtNLM"/>
    </source>
</evidence>
<evidence type="ECO:0000313" key="2">
    <source>
        <dbReference type="EMBL" id="KAF2764104.1"/>
    </source>
</evidence>
<dbReference type="AlphaFoldDB" id="A0A6G1KVN4"/>
<name>A0A6G1KVN4_9PEZI</name>
<dbReference type="Proteomes" id="UP000799436">
    <property type="component" value="Unassembled WGS sequence"/>
</dbReference>
<organism evidence="2 3">
    <name type="scientific">Teratosphaeria nubilosa</name>
    <dbReference type="NCBI Taxonomy" id="161662"/>
    <lineage>
        <taxon>Eukaryota</taxon>
        <taxon>Fungi</taxon>
        <taxon>Dikarya</taxon>
        <taxon>Ascomycota</taxon>
        <taxon>Pezizomycotina</taxon>
        <taxon>Dothideomycetes</taxon>
        <taxon>Dothideomycetidae</taxon>
        <taxon>Mycosphaerellales</taxon>
        <taxon>Teratosphaeriaceae</taxon>
        <taxon>Teratosphaeria</taxon>
    </lineage>
</organism>
<feature type="chain" id="PRO_5026186229" description="Secreted protein" evidence="1">
    <location>
        <begin position="20"/>
        <end position="111"/>
    </location>
</feature>
<keyword evidence="1" id="KW-0732">Signal</keyword>
<evidence type="ECO:0000256" key="1">
    <source>
        <dbReference type="SAM" id="SignalP"/>
    </source>
</evidence>
<sequence length="111" mass="12423">MRLFQSLFHALVRTSCTTALSFAPDGSMWNDHQAHGLITGPLTDMVCLMITTALTGRGRRDTAELRYLCSDCTFGNLCERLNNGAFHERLLDFLMLLICSIVSAWPIPARM</sequence>
<protein>
    <recommendedName>
        <fullName evidence="4">Secreted protein</fullName>
    </recommendedName>
</protein>
<dbReference type="EMBL" id="ML995940">
    <property type="protein sequence ID" value="KAF2764104.1"/>
    <property type="molecule type" value="Genomic_DNA"/>
</dbReference>